<gene>
    <name evidence="4" type="ORF">PCAL00307_LOCUS4023</name>
    <name evidence="5" type="ORF">PECAL_2P19940</name>
</gene>
<evidence type="ECO:0000313" key="5">
    <source>
        <dbReference type="EMBL" id="CAH0368893.1"/>
    </source>
</evidence>
<dbReference type="InterPro" id="IPR004147">
    <property type="entry name" value="ABC1_dom"/>
</dbReference>
<dbReference type="AlphaFoldDB" id="A0A7S4E483"/>
<sequence length="788" mass="87341">MRRVWSLTLLTTAAALSLRPRGTTKRPATPAVREKELNLPPFDLGANLSETLDEAAARADGAVRDRLGAMGIEDVSGDWATRVLDLGRRATRLGARETAALVDLKLRETEAAMREIEEGVKDGLAPLAPLQYRVEDDAAKALDLSIEIEGVDELTEAVSAAAGARATVPTMTSRRRFRRFRAAARTTAIWRTAVGFAFRVARNRRKFSDAQGPEAVAARSKLAADFRDALLRLGPTFIKFGQLLSTRVDVLPPEVIKELATLQNEVPSFSPDRAITIVKEELGVKDIYDVFETFEREPLAAASLAQVHRATLKENGDEVVVKVQRDGLREQFDVDCANIKFLARLADRFDPENEGVASDWKGIADTSETVLYREIDFLVERDAAVKFREAFEGKNGQKAMDYVKVPRTYDPYCTSKLLVLEYVPGTKINDVEGLQQLDGVELPTLSRRLTFSYLEQLCRHGFFHCDPHPGNVAVDDQVPGGRLIYYDFGMMETIERDVKAGFVDLVYSLYKNEPIIACDALETMGVLRPGLDRFSIERIAKNYLDSFCATVESKNAKGVTGIDDGAAKWETEMTEEEQKAARKARRAQIGKDLFATQAERPFVFPPKFTFVFRALSTIDGIGKSLDGGYDLSRLSQPYLRELADLRDGSRYATAFSELLSKVGWRPKDVKQVVMAPRTLASADKSIKRIEAGDLRLRVRSVELETQLQNVETRQRLFGAAAVAVLLAQTSLGGVAATYEGAARVWRLVLSRGCGVGAAWASLEAFGAYCLLRKADQNKKRFANQLKDC</sequence>
<dbReference type="Pfam" id="PF03109">
    <property type="entry name" value="ABC1"/>
    <property type="match status" value="1"/>
</dbReference>
<dbReference type="InterPro" id="IPR050154">
    <property type="entry name" value="UbiB_kinase"/>
</dbReference>
<reference evidence="5" key="2">
    <citation type="submission" date="2021-11" db="EMBL/GenBank/DDBJ databases">
        <authorList>
            <consortium name="Genoscope - CEA"/>
            <person name="William W."/>
        </authorList>
    </citation>
    <scope>NUCLEOTIDE SEQUENCE</scope>
</reference>
<dbReference type="EMBL" id="HBIW01004935">
    <property type="protein sequence ID" value="CAE0688589.1"/>
    <property type="molecule type" value="Transcribed_RNA"/>
</dbReference>
<comment type="similarity">
    <text evidence="1">Belongs to the protein kinase superfamily. ADCK protein kinase family.</text>
</comment>
<evidence type="ECO:0000256" key="2">
    <source>
        <dbReference type="SAM" id="SignalP"/>
    </source>
</evidence>
<organism evidence="4">
    <name type="scientific">Pelagomonas calceolata</name>
    <dbReference type="NCBI Taxonomy" id="35677"/>
    <lineage>
        <taxon>Eukaryota</taxon>
        <taxon>Sar</taxon>
        <taxon>Stramenopiles</taxon>
        <taxon>Ochrophyta</taxon>
        <taxon>Pelagophyceae</taxon>
        <taxon>Pelagomonadales</taxon>
        <taxon>Pelagomonadaceae</taxon>
        <taxon>Pelagomonas</taxon>
    </lineage>
</organism>
<dbReference type="InterPro" id="IPR011009">
    <property type="entry name" value="Kinase-like_dom_sf"/>
</dbReference>
<reference evidence="4" key="1">
    <citation type="submission" date="2021-01" db="EMBL/GenBank/DDBJ databases">
        <authorList>
            <person name="Corre E."/>
            <person name="Pelletier E."/>
            <person name="Niang G."/>
            <person name="Scheremetjew M."/>
            <person name="Finn R."/>
            <person name="Kale V."/>
            <person name="Holt S."/>
            <person name="Cochrane G."/>
            <person name="Meng A."/>
            <person name="Brown T."/>
            <person name="Cohen L."/>
        </authorList>
    </citation>
    <scope>NUCLEOTIDE SEQUENCE</scope>
    <source>
        <strain evidence="4">CCMP1756</strain>
    </source>
</reference>
<evidence type="ECO:0000313" key="4">
    <source>
        <dbReference type="EMBL" id="CAE0688589.1"/>
    </source>
</evidence>
<dbReference type="Proteomes" id="UP000789595">
    <property type="component" value="Unassembled WGS sequence"/>
</dbReference>
<evidence type="ECO:0000259" key="3">
    <source>
        <dbReference type="Pfam" id="PF03109"/>
    </source>
</evidence>
<dbReference type="PANTHER" id="PTHR10566:SF113">
    <property type="entry name" value="PROTEIN ACTIVITY OF BC1 COMPLEX KINASE 7, CHLOROPLASTIC"/>
    <property type="match status" value="1"/>
</dbReference>
<keyword evidence="6" id="KW-1185">Reference proteome</keyword>
<feature type="signal peptide" evidence="2">
    <location>
        <begin position="1"/>
        <end position="15"/>
    </location>
</feature>
<accession>A0A7S4E483</accession>
<dbReference type="PANTHER" id="PTHR10566">
    <property type="entry name" value="CHAPERONE-ACTIVITY OF BC1 COMPLEX CABC1 -RELATED"/>
    <property type="match status" value="1"/>
</dbReference>
<evidence type="ECO:0000313" key="6">
    <source>
        <dbReference type="Proteomes" id="UP000789595"/>
    </source>
</evidence>
<dbReference type="OrthoDB" id="427480at2759"/>
<name>A0A7S4E483_9STRA</name>
<dbReference type="CDD" id="cd05121">
    <property type="entry name" value="ABC1_ADCK3-like"/>
    <property type="match status" value="1"/>
</dbReference>
<proteinExistence type="inferred from homology"/>
<keyword evidence="2" id="KW-0732">Signal</keyword>
<feature type="chain" id="PRO_5035681110" description="ABC1 atypical kinase-like domain-containing protein" evidence="2">
    <location>
        <begin position="16"/>
        <end position="788"/>
    </location>
</feature>
<protein>
    <recommendedName>
        <fullName evidence="3">ABC1 atypical kinase-like domain-containing protein</fullName>
    </recommendedName>
</protein>
<dbReference type="EMBL" id="CAKKNE010000002">
    <property type="protein sequence ID" value="CAH0368893.1"/>
    <property type="molecule type" value="Genomic_DNA"/>
</dbReference>
<evidence type="ECO:0000256" key="1">
    <source>
        <dbReference type="ARBA" id="ARBA00009670"/>
    </source>
</evidence>
<feature type="domain" description="ABC1 atypical kinase-like" evidence="3">
    <location>
        <begin position="262"/>
        <end position="512"/>
    </location>
</feature>
<dbReference type="SUPFAM" id="SSF56112">
    <property type="entry name" value="Protein kinase-like (PK-like)"/>
    <property type="match status" value="1"/>
</dbReference>